<evidence type="ECO:0000313" key="6">
    <source>
        <dbReference type="Proteomes" id="UP001442364"/>
    </source>
</evidence>
<dbReference type="Proteomes" id="UP001442364">
    <property type="component" value="Unassembled WGS sequence"/>
</dbReference>
<keyword evidence="2" id="KW-0378">Hydrolase</keyword>
<dbReference type="Pfam" id="PF13472">
    <property type="entry name" value="Lipase_GDSL_2"/>
    <property type="match status" value="1"/>
</dbReference>
<keyword evidence="6" id="KW-1185">Reference proteome</keyword>
<reference evidence="5 6" key="1">
    <citation type="submission" date="2024-03" db="EMBL/GenBank/DDBJ databases">
        <title>Human intestinal bacterial collection.</title>
        <authorList>
            <person name="Pauvert C."/>
            <person name="Hitch T.C.A."/>
            <person name="Clavel T."/>
        </authorList>
    </citation>
    <scope>NUCLEOTIDE SEQUENCE [LARGE SCALE GENOMIC DNA]</scope>
    <source>
        <strain evidence="5 6">CLA-AA-H255</strain>
    </source>
</reference>
<organism evidence="5 6">
    <name type="scientific">[Lactobacillus] rogosae</name>
    <dbReference type="NCBI Taxonomy" id="706562"/>
    <lineage>
        <taxon>Bacteria</taxon>
        <taxon>Bacillati</taxon>
        <taxon>Bacillota</taxon>
        <taxon>Clostridia</taxon>
        <taxon>Lachnospirales</taxon>
        <taxon>Lachnospiraceae</taxon>
        <taxon>Lachnospira</taxon>
    </lineage>
</organism>
<dbReference type="Gene3D" id="3.40.50.1110">
    <property type="entry name" value="SGNH hydrolase"/>
    <property type="match status" value="1"/>
</dbReference>
<comment type="similarity">
    <text evidence="1">Belongs to the 'GDSL' lipolytic enzyme family.</text>
</comment>
<dbReference type="Pfam" id="PF25849">
    <property type="entry name" value="PelX_N"/>
    <property type="match status" value="1"/>
</dbReference>
<dbReference type="InterPro" id="IPR037459">
    <property type="entry name" value="RhgT-like"/>
</dbReference>
<dbReference type="EMBL" id="JBBMER010000002">
    <property type="protein sequence ID" value="MEQ2379009.1"/>
    <property type="molecule type" value="Genomic_DNA"/>
</dbReference>
<proteinExistence type="inferred from homology"/>
<feature type="domain" description="SGNH hydrolase-type esterase" evidence="3">
    <location>
        <begin position="6"/>
        <end position="182"/>
    </location>
</feature>
<dbReference type="RefSeq" id="WP_055174097.1">
    <property type="nucleotide sequence ID" value="NZ_DAWDAH010000001.1"/>
</dbReference>
<dbReference type="InterPro" id="IPR036514">
    <property type="entry name" value="SGNH_hydro_sf"/>
</dbReference>
<evidence type="ECO:0000313" key="5">
    <source>
        <dbReference type="EMBL" id="MEQ2379009.1"/>
    </source>
</evidence>
<evidence type="ECO:0000259" key="3">
    <source>
        <dbReference type="Pfam" id="PF13472"/>
    </source>
</evidence>
<sequence>MSTLWVIGDSTVSSFEDKYYYPRYGYGTMLDKYLNDNVKVVNIALSGRSSKSYLSEPEYNTLINGMKQGDYLLIGFGHNDEKTEKERYTSPVGDYMTEGTFANTLYVNYIRKARNAGCYPILCTPIVRRSASGEWKATELHITQDVAQYKGGDYALAVRELGKAVGVPVIDMTQLTRDEYEKLGSDNTIYLHAWPSNNKLSVDNTHTNIWGARVNAYMIMSAVKELNISGLSENVVNIDNNPLDYKEKFLVSNKDYVPVVFSDKLPDSRLFKDYGEYKAAVFGDVLGEVDDTDFTLGTDANGDMNIAVRNNRGKISAVTDGIAMYYKKVDITEHFTLTATVKVNKIFANDQVSFGLMVRDDCYIDKNMPDILGDYVAAAPLFITKGEKATATFARRSGQLVLGKDTNEVIKEGGEYELMLSSSSDGYAAKFGKGDVITGGYDFKLTAIDPAHVYVGMFVSRNADVIFSNIKYTKNE</sequence>
<dbReference type="InterPro" id="IPR013830">
    <property type="entry name" value="SGNH_hydro"/>
</dbReference>
<dbReference type="PANTHER" id="PTHR43695">
    <property type="entry name" value="PUTATIVE (AFU_ORTHOLOGUE AFUA_2G17250)-RELATED"/>
    <property type="match status" value="1"/>
</dbReference>
<name>A0ABV1BVX3_9FIRM</name>
<evidence type="ECO:0000256" key="2">
    <source>
        <dbReference type="ARBA" id="ARBA00022801"/>
    </source>
</evidence>
<protein>
    <submittedName>
        <fullName evidence="5">GDSL-type esterase/lipase family protein</fullName>
    </submittedName>
</protein>
<accession>A0ABV1BVX3</accession>
<dbReference type="InterPro" id="IPR058953">
    <property type="entry name" value="PelX-like_N"/>
</dbReference>
<comment type="caution">
    <text evidence="5">The sequence shown here is derived from an EMBL/GenBank/DDBJ whole genome shotgun (WGS) entry which is preliminary data.</text>
</comment>
<dbReference type="SUPFAM" id="SSF52266">
    <property type="entry name" value="SGNH hydrolase"/>
    <property type="match status" value="1"/>
</dbReference>
<evidence type="ECO:0000259" key="4">
    <source>
        <dbReference type="Pfam" id="PF25849"/>
    </source>
</evidence>
<gene>
    <name evidence="5" type="ORF">WMO14_03800</name>
</gene>
<evidence type="ECO:0000256" key="1">
    <source>
        <dbReference type="ARBA" id="ARBA00008668"/>
    </source>
</evidence>
<dbReference type="PANTHER" id="PTHR43695:SF1">
    <property type="entry name" value="RHAMNOGALACTURONAN ACETYLESTERASE"/>
    <property type="match status" value="1"/>
</dbReference>
<feature type="domain" description="Pectate disaccharide-lyase-like N-terminal" evidence="4">
    <location>
        <begin position="303"/>
        <end position="366"/>
    </location>
</feature>